<keyword evidence="1" id="KW-0472">Membrane</keyword>
<keyword evidence="1" id="KW-0812">Transmembrane</keyword>
<keyword evidence="1" id="KW-1133">Transmembrane helix</keyword>
<feature type="transmembrane region" description="Helical" evidence="1">
    <location>
        <begin position="96"/>
        <end position="119"/>
    </location>
</feature>
<dbReference type="AlphaFoldDB" id="A0A511JN15"/>
<sequence>MVVFLIRAFIFLASAALGLWIASLIVDGFTVTASGFLVAVLVFAVLQSILTPWFLVMTRKYANALTGAVGLVSTVAALFVATLVSDGLTISGTTAWVFGSLTVWIVTMLGTLILPLIFLRNRVQAKRGSPATG</sequence>
<organism evidence="2 3">
    <name type="scientific">Cellulomonas terrae</name>
    <dbReference type="NCBI Taxonomy" id="311234"/>
    <lineage>
        <taxon>Bacteria</taxon>
        <taxon>Bacillati</taxon>
        <taxon>Actinomycetota</taxon>
        <taxon>Actinomycetes</taxon>
        <taxon>Micrococcales</taxon>
        <taxon>Cellulomonadaceae</taxon>
        <taxon>Cellulomonas</taxon>
    </lineage>
</organism>
<evidence type="ECO:0000313" key="2">
    <source>
        <dbReference type="EMBL" id="GEL99422.1"/>
    </source>
</evidence>
<proteinExistence type="predicted"/>
<dbReference type="Proteomes" id="UP000321049">
    <property type="component" value="Unassembled WGS sequence"/>
</dbReference>
<dbReference type="OrthoDB" id="4871734at2"/>
<evidence type="ECO:0000256" key="1">
    <source>
        <dbReference type="SAM" id="Phobius"/>
    </source>
</evidence>
<evidence type="ECO:0000313" key="3">
    <source>
        <dbReference type="Proteomes" id="UP000321049"/>
    </source>
</evidence>
<dbReference type="RefSeq" id="WP_146847074.1">
    <property type="nucleotide sequence ID" value="NZ_BJWH01000017.1"/>
</dbReference>
<gene>
    <name evidence="2" type="ORF">CTE05_29690</name>
</gene>
<accession>A0A511JN15</accession>
<evidence type="ECO:0008006" key="4">
    <source>
        <dbReference type="Google" id="ProtNLM"/>
    </source>
</evidence>
<comment type="caution">
    <text evidence="2">The sequence shown here is derived from an EMBL/GenBank/DDBJ whole genome shotgun (WGS) entry which is preliminary data.</text>
</comment>
<dbReference type="EMBL" id="BJWH01000017">
    <property type="protein sequence ID" value="GEL99422.1"/>
    <property type="molecule type" value="Genomic_DNA"/>
</dbReference>
<keyword evidence="3" id="KW-1185">Reference proteome</keyword>
<feature type="transmembrane region" description="Helical" evidence="1">
    <location>
        <begin position="62"/>
        <end position="84"/>
    </location>
</feature>
<reference evidence="2 3" key="1">
    <citation type="submission" date="2019-07" db="EMBL/GenBank/DDBJ databases">
        <title>Whole genome shotgun sequence of Cellulomonas terrae NBRC 100819.</title>
        <authorList>
            <person name="Hosoyama A."/>
            <person name="Uohara A."/>
            <person name="Ohji S."/>
            <person name="Ichikawa N."/>
        </authorList>
    </citation>
    <scope>NUCLEOTIDE SEQUENCE [LARGE SCALE GENOMIC DNA]</scope>
    <source>
        <strain evidence="2 3">NBRC 100819</strain>
    </source>
</reference>
<protein>
    <recommendedName>
        <fullName evidence="4">4 TMS phage holin, superfamily IV</fullName>
    </recommendedName>
</protein>
<feature type="transmembrane region" description="Helical" evidence="1">
    <location>
        <begin position="28"/>
        <end position="50"/>
    </location>
</feature>
<name>A0A511JN15_9CELL</name>